<sequence>MDLSRSCSLLIHTEQSAKYCSIFNDDPTVIQNDAITYRWYYERPPPSPVPDHIPLYLKGNCRLRGIWGLPVDFSERRLISRGGRAPRSKFEHAKGWRAGTDVCDGQPSHELSPSEFSSLANNVSTPSFVL</sequence>
<keyword evidence="2" id="KW-1185">Reference proteome</keyword>
<proteinExistence type="predicted"/>
<comment type="caution">
    <text evidence="1">The sequence shown here is derived from an EMBL/GenBank/DDBJ whole genome shotgun (WGS) entry which is preliminary data.</text>
</comment>
<reference evidence="1" key="1">
    <citation type="submission" date="2020-07" db="EMBL/GenBank/DDBJ databases">
        <title>Multicomponent nature underlies the extraordinary mechanical properties of spider dragline silk.</title>
        <authorList>
            <person name="Kono N."/>
            <person name="Nakamura H."/>
            <person name="Mori M."/>
            <person name="Yoshida Y."/>
            <person name="Ohtoshi R."/>
            <person name="Malay A.D."/>
            <person name="Moran D.A.P."/>
            <person name="Tomita M."/>
            <person name="Numata K."/>
            <person name="Arakawa K."/>
        </authorList>
    </citation>
    <scope>NUCLEOTIDE SEQUENCE</scope>
</reference>
<accession>A0A8X6KDS7</accession>
<evidence type="ECO:0000313" key="2">
    <source>
        <dbReference type="Proteomes" id="UP000887116"/>
    </source>
</evidence>
<dbReference type="EMBL" id="BMAO01010999">
    <property type="protein sequence ID" value="GFQ70716.1"/>
    <property type="molecule type" value="Genomic_DNA"/>
</dbReference>
<protein>
    <submittedName>
        <fullName evidence="1">Uncharacterized protein</fullName>
    </submittedName>
</protein>
<evidence type="ECO:0000313" key="1">
    <source>
        <dbReference type="EMBL" id="GFQ70716.1"/>
    </source>
</evidence>
<dbReference type="Proteomes" id="UP000887116">
    <property type="component" value="Unassembled WGS sequence"/>
</dbReference>
<dbReference type="AlphaFoldDB" id="A0A8X6KDS7"/>
<name>A0A8X6KDS7_TRICU</name>
<gene>
    <name evidence="1" type="ORF">TNCT_282611</name>
</gene>
<organism evidence="1 2">
    <name type="scientific">Trichonephila clavata</name>
    <name type="common">Joro spider</name>
    <name type="synonym">Nephila clavata</name>
    <dbReference type="NCBI Taxonomy" id="2740835"/>
    <lineage>
        <taxon>Eukaryota</taxon>
        <taxon>Metazoa</taxon>
        <taxon>Ecdysozoa</taxon>
        <taxon>Arthropoda</taxon>
        <taxon>Chelicerata</taxon>
        <taxon>Arachnida</taxon>
        <taxon>Araneae</taxon>
        <taxon>Araneomorphae</taxon>
        <taxon>Entelegynae</taxon>
        <taxon>Araneoidea</taxon>
        <taxon>Nephilidae</taxon>
        <taxon>Trichonephila</taxon>
    </lineage>
</organism>